<evidence type="ECO:0000259" key="6">
    <source>
        <dbReference type="PROSITE" id="PS51085"/>
    </source>
</evidence>
<dbReference type="Gene3D" id="4.10.260.20">
    <property type="entry name" value="Iron hydrogenase, small subunit"/>
    <property type="match status" value="1"/>
</dbReference>
<evidence type="ECO:0000256" key="1">
    <source>
        <dbReference type="ARBA" id="ARBA00022485"/>
    </source>
</evidence>
<evidence type="ECO:0000259" key="8">
    <source>
        <dbReference type="PROSITE" id="PS51839"/>
    </source>
</evidence>
<name>A0A1T4MJ64_9FUSO</name>
<dbReference type="Pfam" id="PF22609">
    <property type="entry name" value="Fe_hydrogense_Fe-S_bd"/>
    <property type="match status" value="1"/>
</dbReference>
<dbReference type="InterPro" id="IPR055150">
    <property type="entry name" value="Fe_hydrogense_Fe-S_bd"/>
</dbReference>
<dbReference type="Gene3D" id="3.10.20.740">
    <property type="match status" value="1"/>
</dbReference>
<feature type="domain" description="4Fe-4S ferredoxin-type" evidence="7">
    <location>
        <begin position="181"/>
        <end position="211"/>
    </location>
</feature>
<dbReference type="SUPFAM" id="SSF54292">
    <property type="entry name" value="2Fe-2S ferredoxin-like"/>
    <property type="match status" value="1"/>
</dbReference>
<dbReference type="NCBIfam" id="TIGR02512">
    <property type="entry name" value="FeFe_hydrog_A"/>
    <property type="match status" value="1"/>
</dbReference>
<feature type="domain" description="4Fe-4S ferredoxin-type" evidence="7">
    <location>
        <begin position="139"/>
        <end position="169"/>
    </location>
</feature>
<dbReference type="PANTHER" id="PTHR11615">
    <property type="entry name" value="NITRATE, FORMATE, IRON DEHYDROGENASE"/>
    <property type="match status" value="1"/>
</dbReference>
<dbReference type="InterPro" id="IPR036991">
    <property type="entry name" value="Fe_hydrogenase_ssu_sf"/>
</dbReference>
<keyword evidence="5" id="KW-0411">Iron-sulfur</keyword>
<evidence type="ECO:0000256" key="4">
    <source>
        <dbReference type="ARBA" id="ARBA00023004"/>
    </source>
</evidence>
<evidence type="ECO:0000256" key="3">
    <source>
        <dbReference type="ARBA" id="ARBA00022737"/>
    </source>
</evidence>
<dbReference type="PROSITE" id="PS00198">
    <property type="entry name" value="4FE4S_FER_1"/>
    <property type="match status" value="1"/>
</dbReference>
<dbReference type="Gene3D" id="3.40.50.1780">
    <property type="match status" value="1"/>
</dbReference>
<dbReference type="SUPFAM" id="SSF54862">
    <property type="entry name" value="4Fe-4S ferredoxins"/>
    <property type="match status" value="1"/>
</dbReference>
<dbReference type="Gene3D" id="3.30.70.20">
    <property type="match status" value="1"/>
</dbReference>
<accession>A0A1T4MJ64</accession>
<protein>
    <submittedName>
        <fullName evidence="9">NADH-quinone oxidoreductase subunit G</fullName>
    </submittedName>
</protein>
<dbReference type="Pfam" id="PF13510">
    <property type="entry name" value="Fer2_4"/>
    <property type="match status" value="1"/>
</dbReference>
<dbReference type="GO" id="GO:0008901">
    <property type="term" value="F:ferredoxin hydrogenase activity"/>
    <property type="evidence" value="ECO:0007669"/>
    <property type="project" value="InterPro"/>
</dbReference>
<evidence type="ECO:0000256" key="2">
    <source>
        <dbReference type="ARBA" id="ARBA00022723"/>
    </source>
</evidence>
<organism evidence="9 10">
    <name type="scientific">Cetobacterium ceti</name>
    <dbReference type="NCBI Taxonomy" id="180163"/>
    <lineage>
        <taxon>Bacteria</taxon>
        <taxon>Fusobacteriati</taxon>
        <taxon>Fusobacteriota</taxon>
        <taxon>Fusobacteriia</taxon>
        <taxon>Fusobacteriales</taxon>
        <taxon>Fusobacteriaceae</taxon>
        <taxon>Cetobacterium</taxon>
    </lineage>
</organism>
<dbReference type="InterPro" id="IPR050340">
    <property type="entry name" value="Cytosolic_Fe-S_CAF"/>
</dbReference>
<keyword evidence="4" id="KW-0408">Iron</keyword>
<dbReference type="SMART" id="SM00902">
    <property type="entry name" value="Fe_hyd_SSU"/>
    <property type="match status" value="1"/>
</dbReference>
<proteinExistence type="predicted"/>
<dbReference type="PROSITE" id="PS51379">
    <property type="entry name" value="4FE4S_FER_2"/>
    <property type="match status" value="2"/>
</dbReference>
<dbReference type="AlphaFoldDB" id="A0A1T4MJ64"/>
<dbReference type="InterPro" id="IPR017900">
    <property type="entry name" value="4Fe4S_Fe_S_CS"/>
</dbReference>
<keyword evidence="1" id="KW-0004">4Fe-4S</keyword>
<dbReference type="Gene3D" id="3.40.950.10">
    <property type="entry name" value="Fe-only Hydrogenase (Larger Subunit), Chain L, domain 3"/>
    <property type="match status" value="1"/>
</dbReference>
<dbReference type="InterPro" id="IPR003149">
    <property type="entry name" value="Fe_hydrogenase_ssu"/>
</dbReference>
<dbReference type="InterPro" id="IPR013352">
    <property type="entry name" value="Fe_hydrogenase_subset"/>
</dbReference>
<dbReference type="SUPFAM" id="SSF53920">
    <property type="entry name" value="Fe-only hydrogenase"/>
    <property type="match status" value="1"/>
</dbReference>
<evidence type="ECO:0000256" key="5">
    <source>
        <dbReference type="ARBA" id="ARBA00023014"/>
    </source>
</evidence>
<dbReference type="Proteomes" id="UP000191153">
    <property type="component" value="Unassembled WGS sequence"/>
</dbReference>
<dbReference type="PROSITE" id="PS51085">
    <property type="entry name" value="2FE2S_FER_2"/>
    <property type="match status" value="1"/>
</dbReference>
<dbReference type="EMBL" id="FUWX01000008">
    <property type="protein sequence ID" value="SJZ67079.1"/>
    <property type="molecule type" value="Genomic_DNA"/>
</dbReference>
<dbReference type="STRING" id="180163.SAMN02745174_01252"/>
<dbReference type="Pfam" id="PF02256">
    <property type="entry name" value="Fe_hyd_SSU"/>
    <property type="match status" value="1"/>
</dbReference>
<evidence type="ECO:0000259" key="7">
    <source>
        <dbReference type="PROSITE" id="PS51379"/>
    </source>
</evidence>
<dbReference type="InterPro" id="IPR004108">
    <property type="entry name" value="Fe_hydrogenase_lsu_C"/>
</dbReference>
<dbReference type="InterPro" id="IPR009016">
    <property type="entry name" value="Fe_hydrogenase"/>
</dbReference>
<dbReference type="InterPro" id="IPR036010">
    <property type="entry name" value="2Fe-2S_ferredoxin-like_sf"/>
</dbReference>
<feature type="domain" description="4Fe-4S His(Cys)3-ligated-type" evidence="8">
    <location>
        <begin position="79"/>
        <end position="118"/>
    </location>
</feature>
<dbReference type="Pfam" id="PF02906">
    <property type="entry name" value="Fe_hyd_lg_C"/>
    <property type="match status" value="1"/>
</dbReference>
<dbReference type="InterPro" id="IPR017896">
    <property type="entry name" value="4Fe4S_Fe-S-bd"/>
</dbReference>
<dbReference type="RefSeq" id="WP_078693741.1">
    <property type="nucleotide sequence ID" value="NZ_FUWX01000008.1"/>
</dbReference>
<sequence>MKVTIRINGKNFLADSEETILQVARNNNIEIDTLCFVKDCMGTQECNVCRVEDLNNNSLIRACATKAYEGLNINTNSKLVQMGKKKVITDLLNNHNLKCYTCKRVSNCEFLELVKKTEAKLHKRKDFSREEYQEDLRSKSISLDRSKCLRCGRCVSACREKSGTEIIKFNDISGEIFVGPENLKCFDSTNCLLCGQCVAACPVGALTEKSHLEKVVDALNNNEKHVIVAMAPSVRTALGEIFKLEMGTDVTGKIYSAMREIGFKKVFDVNFAADITILEEGTELIERIKAGGPFPMFTSCCPGWVRYVENYVPEAIPHLSSAKSPQQIFGAASKSYYPFLENINPEDVFTVSVMPCVAKKFESERPEMENNNIRNIDAVLTTRELGELIKKYGIKFENLNDSEVDPMMGTYTGAGTIFGVTGGVMEAALRSVKDILENNSLENVDYKIVRGFEGLKEATVTIDGNNYNVAVISGGKTISKFFSENMIKNKNYHFVEFMACPGGCINGGGQPYVTPMEKENKDYKNLRGEVLYSQDKNSNLRKSHKNQAVLDMYENFVNKEEHLHHHLFHTTYTNRKNNK</sequence>
<evidence type="ECO:0000313" key="9">
    <source>
        <dbReference type="EMBL" id="SJZ67079.1"/>
    </source>
</evidence>
<dbReference type="OrthoDB" id="9803192at2"/>
<dbReference type="FunFam" id="3.30.70.20:FF:000035">
    <property type="entry name" value="Iron hydrogenase 1"/>
    <property type="match status" value="1"/>
</dbReference>
<dbReference type="PROSITE" id="PS51839">
    <property type="entry name" value="4FE4S_HC3"/>
    <property type="match status" value="1"/>
</dbReference>
<keyword evidence="2" id="KW-0479">Metal-binding</keyword>
<reference evidence="9 10" key="1">
    <citation type="submission" date="2017-02" db="EMBL/GenBank/DDBJ databases">
        <authorList>
            <person name="Peterson S.W."/>
        </authorList>
    </citation>
    <scope>NUCLEOTIDE SEQUENCE [LARGE SCALE GENOMIC DNA]</scope>
    <source>
        <strain evidence="9 10">ATCC 700028</strain>
    </source>
</reference>
<evidence type="ECO:0000313" key="10">
    <source>
        <dbReference type="Proteomes" id="UP000191153"/>
    </source>
</evidence>
<dbReference type="GO" id="GO:0051539">
    <property type="term" value="F:4 iron, 4 sulfur cluster binding"/>
    <property type="evidence" value="ECO:0007669"/>
    <property type="project" value="UniProtKB-KW"/>
</dbReference>
<keyword evidence="3" id="KW-0677">Repeat</keyword>
<gene>
    <name evidence="9" type="ORF">SAMN02745174_01252</name>
</gene>
<dbReference type="GO" id="GO:0005506">
    <property type="term" value="F:iron ion binding"/>
    <property type="evidence" value="ECO:0007669"/>
    <property type="project" value="InterPro"/>
</dbReference>
<dbReference type="InterPro" id="IPR001041">
    <property type="entry name" value="2Fe-2S_ferredoxin-type"/>
</dbReference>
<keyword evidence="10" id="KW-1185">Reference proteome</keyword>
<feature type="domain" description="2Fe-2S ferredoxin-type" evidence="6">
    <location>
        <begin position="1"/>
        <end position="79"/>
    </location>
</feature>
<dbReference type="Pfam" id="PF12838">
    <property type="entry name" value="Fer4_7"/>
    <property type="match status" value="1"/>
</dbReference>
<dbReference type="InterPro" id="IPR019574">
    <property type="entry name" value="NADH_UbQ_OxRdtase_Gsu_4Fe4S-bd"/>
</dbReference>